<organism evidence="1">
    <name type="scientific">Vitis vinifera</name>
    <name type="common">Grape</name>
    <dbReference type="NCBI Taxonomy" id="29760"/>
    <lineage>
        <taxon>Eukaryota</taxon>
        <taxon>Viridiplantae</taxon>
        <taxon>Streptophyta</taxon>
        <taxon>Embryophyta</taxon>
        <taxon>Tracheophyta</taxon>
        <taxon>Spermatophyta</taxon>
        <taxon>Magnoliopsida</taxon>
        <taxon>eudicotyledons</taxon>
        <taxon>Gunneridae</taxon>
        <taxon>Pentapetalae</taxon>
        <taxon>rosids</taxon>
        <taxon>Vitales</taxon>
        <taxon>Vitaceae</taxon>
        <taxon>Viteae</taxon>
        <taxon>Vitis</taxon>
    </lineage>
</organism>
<protein>
    <submittedName>
        <fullName evidence="1">Uncharacterized protein</fullName>
    </submittedName>
</protein>
<dbReference type="AlphaFoldDB" id="A5AN53"/>
<evidence type="ECO:0000313" key="1">
    <source>
        <dbReference type="EMBL" id="CAN71491.1"/>
    </source>
</evidence>
<accession>A5AN53</accession>
<reference evidence="1" key="1">
    <citation type="journal article" date="2007" name="PLoS ONE">
        <title>The first genome sequence of an elite grapevine cultivar (Pinot noir Vitis vinifera L.): coping with a highly heterozygous genome.</title>
        <authorList>
            <person name="Velasco R."/>
            <person name="Zharkikh A."/>
            <person name="Troggio M."/>
            <person name="Cartwright D.A."/>
            <person name="Cestaro A."/>
            <person name="Pruss D."/>
            <person name="Pindo M."/>
            <person name="FitzGerald L.M."/>
            <person name="Vezzulli S."/>
            <person name="Reid J."/>
            <person name="Malacarne G."/>
            <person name="Iliev D."/>
            <person name="Coppola G."/>
            <person name="Wardell B."/>
            <person name="Micheletti D."/>
            <person name="Macalma T."/>
            <person name="Facci M."/>
            <person name="Mitchell J.T."/>
            <person name="Perazzolli M."/>
            <person name="Eldredge G."/>
            <person name="Gatto P."/>
            <person name="Oyzerski R."/>
            <person name="Moretto M."/>
            <person name="Gutin N."/>
            <person name="Stefanini M."/>
            <person name="Chen Y."/>
            <person name="Segala C."/>
            <person name="Davenport C."/>
            <person name="Dematte L."/>
            <person name="Mraz A."/>
            <person name="Battilana J."/>
            <person name="Stormo K."/>
            <person name="Costa F."/>
            <person name="Tao Q."/>
            <person name="Si-Ammour A."/>
            <person name="Harkins T."/>
            <person name="Lackey A."/>
            <person name="Perbost C."/>
            <person name="Taillon B."/>
            <person name="Stella A."/>
            <person name="Solovyev V."/>
            <person name="Fawcett J.A."/>
            <person name="Sterck L."/>
            <person name="Vandepoele K."/>
            <person name="Grando S.M."/>
            <person name="Toppo S."/>
            <person name="Moser C."/>
            <person name="Lanchbury J."/>
            <person name="Bogden R."/>
            <person name="Skolnick M."/>
            <person name="Sgaramella V."/>
            <person name="Bhatnagar S.K."/>
            <person name="Fontana P."/>
            <person name="Gutin A."/>
            <person name="Van de Peer Y."/>
            <person name="Salamini F."/>
            <person name="Viola R."/>
        </authorList>
    </citation>
    <scope>NUCLEOTIDE SEQUENCE</scope>
</reference>
<gene>
    <name evidence="1" type="ORF">VITISV_005342</name>
</gene>
<sequence length="166" mass="18244">MGGGYQKAVGGGVCLVLSFICGERSHHGFLKLTQRRLKGGKRLGTMKWKKGWSEQLRVHFVKPDGEANGTLHMILIGGTSMESIENTMRSVSDVEAKELEAGTIAIKESPPCCSDKDFHASWDASVSLHLSASLWGCQLVDLKEKSWPLKEDRAYEKWAAKSPILG</sequence>
<proteinExistence type="predicted"/>
<name>A5AN53_VITVI</name>
<dbReference type="EMBL" id="AM430578">
    <property type="protein sequence ID" value="CAN71491.1"/>
    <property type="molecule type" value="Genomic_DNA"/>
</dbReference>